<organism evidence="4 5">
    <name type="scientific">Candidatus Daviesbacteria bacterium RIFCSPLOWO2_02_FULL_38_15</name>
    <dbReference type="NCBI Taxonomy" id="1797794"/>
    <lineage>
        <taxon>Bacteria</taxon>
        <taxon>Candidatus Daviesiibacteriota</taxon>
    </lineage>
</organism>
<gene>
    <name evidence="4" type="ORF">A3H40_03770</name>
</gene>
<evidence type="ECO:0000313" key="4">
    <source>
        <dbReference type="EMBL" id="OGE71322.1"/>
    </source>
</evidence>
<dbReference type="STRING" id="1797794.A3H40_03770"/>
<evidence type="ECO:0000259" key="3">
    <source>
        <dbReference type="Pfam" id="PF05175"/>
    </source>
</evidence>
<reference evidence="4 5" key="1">
    <citation type="journal article" date="2016" name="Nat. Commun.">
        <title>Thousands of microbial genomes shed light on interconnected biogeochemical processes in an aquifer system.</title>
        <authorList>
            <person name="Anantharaman K."/>
            <person name="Brown C.T."/>
            <person name="Hug L.A."/>
            <person name="Sharon I."/>
            <person name="Castelle C.J."/>
            <person name="Probst A.J."/>
            <person name="Thomas B.C."/>
            <person name="Singh A."/>
            <person name="Wilkins M.J."/>
            <person name="Karaoz U."/>
            <person name="Brodie E.L."/>
            <person name="Williams K.H."/>
            <person name="Hubbard S.S."/>
            <person name="Banfield J.F."/>
        </authorList>
    </citation>
    <scope>NUCLEOTIDE SEQUENCE [LARGE SCALE GENOMIC DNA]</scope>
</reference>
<dbReference type="InterPro" id="IPR046977">
    <property type="entry name" value="RsmC/RlmG"/>
</dbReference>
<keyword evidence="2" id="KW-0808">Transferase</keyword>
<dbReference type="SUPFAM" id="SSF53335">
    <property type="entry name" value="S-adenosyl-L-methionine-dependent methyltransferases"/>
    <property type="match status" value="2"/>
</dbReference>
<dbReference type="Pfam" id="PF05175">
    <property type="entry name" value="MTS"/>
    <property type="match status" value="2"/>
</dbReference>
<evidence type="ECO:0000313" key="5">
    <source>
        <dbReference type="Proteomes" id="UP000177057"/>
    </source>
</evidence>
<dbReference type="Proteomes" id="UP000177057">
    <property type="component" value="Unassembled WGS sequence"/>
</dbReference>
<feature type="domain" description="Methyltransferase small" evidence="3">
    <location>
        <begin position="248"/>
        <end position="372"/>
    </location>
</feature>
<dbReference type="InterPro" id="IPR007848">
    <property type="entry name" value="Small_mtfrase_dom"/>
</dbReference>
<keyword evidence="1" id="KW-0489">Methyltransferase</keyword>
<feature type="domain" description="Methyltransferase small" evidence="3">
    <location>
        <begin position="23"/>
        <end position="163"/>
    </location>
</feature>
<dbReference type="Gene3D" id="3.40.50.150">
    <property type="entry name" value="Vaccinia Virus protein VP39"/>
    <property type="match status" value="2"/>
</dbReference>
<dbReference type="PANTHER" id="PTHR47816">
    <property type="entry name" value="RIBOSOMAL RNA SMALL SUBUNIT METHYLTRANSFERASE C"/>
    <property type="match status" value="1"/>
</dbReference>
<evidence type="ECO:0000256" key="2">
    <source>
        <dbReference type="ARBA" id="ARBA00022679"/>
    </source>
</evidence>
<dbReference type="EMBL" id="MFDV01000020">
    <property type="protein sequence ID" value="OGE71322.1"/>
    <property type="molecule type" value="Genomic_DNA"/>
</dbReference>
<dbReference type="InterPro" id="IPR029063">
    <property type="entry name" value="SAM-dependent_MTases_sf"/>
</dbReference>
<dbReference type="GO" id="GO:0008757">
    <property type="term" value="F:S-adenosylmethionine-dependent methyltransferase activity"/>
    <property type="evidence" value="ECO:0007669"/>
    <property type="project" value="InterPro"/>
</dbReference>
<evidence type="ECO:0000256" key="1">
    <source>
        <dbReference type="ARBA" id="ARBA00022603"/>
    </source>
</evidence>
<proteinExistence type="predicted"/>
<sequence length="407" mass="46551">MNIEKLDFYYNKTINYNYRGRNLSFRVSQSLFSSYDIDLGTRHILQTLSSEGFNIYSKVLDLGCGYGPIGISLKSFYEQSVVHMVDRDALALDFSRQNTELNDLKEIKVYGSLGYDDVSETDFDLIVSNIPAKVGEPVISHILEDAKFYIKPKGRVAVVVIDAIGDYVTKVLESNKNININFRKRWPGYLVFHYGFSPDAFKEPELELSAFERGIYRLGQRDIFAKDSKVSIETAYGLPEFNVLSYETEMLLDKMSVFRNRQIHRVLIFNPGQGFIPSVLSVISKAEEIDLVDRDLEALRMSRRNLMSNGYESKKIFLFHDTGFSKIDVGSVDLVLGILDDKEDSKVHTMFIRELTEKLSNNGLIILTSESTPITRIESLIRKEKLLEVVERQKSKGKSIIVLKHRT</sequence>
<dbReference type="AlphaFoldDB" id="A0A1F5N167"/>
<accession>A0A1F5N167</accession>
<name>A0A1F5N167_9BACT</name>
<dbReference type="PANTHER" id="PTHR47816:SF4">
    <property type="entry name" value="RIBOSOMAL RNA SMALL SUBUNIT METHYLTRANSFERASE C"/>
    <property type="match status" value="1"/>
</dbReference>
<dbReference type="CDD" id="cd02440">
    <property type="entry name" value="AdoMet_MTases"/>
    <property type="match status" value="1"/>
</dbReference>
<comment type="caution">
    <text evidence="4">The sequence shown here is derived from an EMBL/GenBank/DDBJ whole genome shotgun (WGS) entry which is preliminary data.</text>
</comment>
<dbReference type="GO" id="GO:0032259">
    <property type="term" value="P:methylation"/>
    <property type="evidence" value="ECO:0007669"/>
    <property type="project" value="UniProtKB-KW"/>
</dbReference>
<protein>
    <recommendedName>
        <fullName evidence="3">Methyltransferase small domain-containing protein</fullName>
    </recommendedName>
</protein>